<dbReference type="EMBL" id="MN740899">
    <property type="protein sequence ID" value="QHU17215.1"/>
    <property type="molecule type" value="Genomic_DNA"/>
</dbReference>
<reference evidence="1" key="1">
    <citation type="journal article" date="2020" name="Nature">
        <title>Giant virus diversity and host interactions through global metagenomics.</title>
        <authorList>
            <person name="Schulz F."/>
            <person name="Roux S."/>
            <person name="Paez-Espino D."/>
            <person name="Jungbluth S."/>
            <person name="Walsh D.A."/>
            <person name="Denef V.J."/>
            <person name="McMahon K.D."/>
            <person name="Konstantinidis K.T."/>
            <person name="Eloe-Fadrosh E.A."/>
            <person name="Kyrpides N.C."/>
            <person name="Woyke T."/>
        </authorList>
    </citation>
    <scope>NUCLEOTIDE SEQUENCE</scope>
    <source>
        <strain evidence="1">GVMAG-S-3300012000-57</strain>
    </source>
</reference>
<evidence type="ECO:0000313" key="1">
    <source>
        <dbReference type="EMBL" id="QHU17215.1"/>
    </source>
</evidence>
<protein>
    <submittedName>
        <fullName evidence="1">Uncharacterized protein</fullName>
    </submittedName>
</protein>
<name>A0A6C0KGU0_9ZZZZ</name>
<sequence>MFRDFMIYMLNNVKILTDNTQKIFPGFILEKTQNAYIKTVNDSNFITTAEKENYINNYDILIRLLLVFIGIITNAMSEHGCHIMLKGGKAIQMNCPTKYPSNDIDILVVSDTMDNKKIALEMGKLLVWILLQQFTTTQSVMQHLSMYYVSMIEIPQTESIVKISAFTHFNTYEAIVDIGFTTPKEEIKSYIVSNPTIKGPFHLPFNYQLLYISQSVDAMIKEKLYYYMKYAILKNYKPEDNAEFFIQKIYRSLKALLSCKNKDPIMQNEILLTMINTVIDEKQKNLIEIDKESPQTIVDGVIEKIK</sequence>
<organism evidence="1">
    <name type="scientific">viral metagenome</name>
    <dbReference type="NCBI Taxonomy" id="1070528"/>
    <lineage>
        <taxon>unclassified sequences</taxon>
        <taxon>metagenomes</taxon>
        <taxon>organismal metagenomes</taxon>
    </lineage>
</organism>
<dbReference type="AlphaFoldDB" id="A0A6C0KGU0"/>
<proteinExistence type="predicted"/>
<accession>A0A6C0KGU0</accession>